<dbReference type="EMBL" id="BART01040456">
    <property type="protein sequence ID" value="GAH29372.1"/>
    <property type="molecule type" value="Genomic_DNA"/>
</dbReference>
<evidence type="ECO:0000313" key="1">
    <source>
        <dbReference type="EMBL" id="GAH29372.1"/>
    </source>
</evidence>
<feature type="non-terminal residue" evidence="1">
    <location>
        <position position="1"/>
    </location>
</feature>
<comment type="caution">
    <text evidence="1">The sequence shown here is derived from an EMBL/GenBank/DDBJ whole genome shotgun (WGS) entry which is preliminary data.</text>
</comment>
<proteinExistence type="predicted"/>
<accession>X1E9T2</accession>
<dbReference type="AlphaFoldDB" id="X1E9T2"/>
<name>X1E9T2_9ZZZZ</name>
<reference evidence="1" key="1">
    <citation type="journal article" date="2014" name="Front. Microbiol.">
        <title>High frequency of phylogenetically diverse reductive dehalogenase-homologous genes in deep subseafloor sedimentary metagenomes.</title>
        <authorList>
            <person name="Kawai M."/>
            <person name="Futagami T."/>
            <person name="Toyoda A."/>
            <person name="Takaki Y."/>
            <person name="Nishi S."/>
            <person name="Hori S."/>
            <person name="Arai W."/>
            <person name="Tsubouchi T."/>
            <person name="Morono Y."/>
            <person name="Uchiyama I."/>
            <person name="Ito T."/>
            <person name="Fujiyama A."/>
            <person name="Inagaki F."/>
            <person name="Takami H."/>
        </authorList>
    </citation>
    <scope>NUCLEOTIDE SEQUENCE</scope>
    <source>
        <strain evidence="1">Expedition CK06-06</strain>
    </source>
</reference>
<protein>
    <submittedName>
        <fullName evidence="1">Uncharacterized protein</fullName>
    </submittedName>
</protein>
<gene>
    <name evidence="1" type="ORF">S01H4_65835</name>
</gene>
<sequence>VFAFLGVLRMRHEINCLASVTGAKKDSVGGCVYGTRKDEGF</sequence>
<organism evidence="1">
    <name type="scientific">marine sediment metagenome</name>
    <dbReference type="NCBI Taxonomy" id="412755"/>
    <lineage>
        <taxon>unclassified sequences</taxon>
        <taxon>metagenomes</taxon>
        <taxon>ecological metagenomes</taxon>
    </lineage>
</organism>